<accession>A0ABU4K9A9</accession>
<gene>
    <name evidence="2" type="ORF">R2363_19345</name>
</gene>
<feature type="region of interest" description="Disordered" evidence="1">
    <location>
        <begin position="321"/>
        <end position="349"/>
    </location>
</feature>
<comment type="caution">
    <text evidence="2">The sequence shown here is derived from an EMBL/GenBank/DDBJ whole genome shotgun (WGS) entry which is preliminary data.</text>
</comment>
<reference evidence="2 3" key="1">
    <citation type="submission" date="2023-10" db="EMBL/GenBank/DDBJ databases">
        <authorList>
            <person name="Wang X.X."/>
        </authorList>
    </citation>
    <scope>NUCLEOTIDE SEQUENCE [LARGE SCALE GENOMIC DNA]</scope>
    <source>
        <strain evidence="2 3">NBRC 12816</strain>
    </source>
</reference>
<dbReference type="RefSeq" id="WP_319010641.1">
    <property type="nucleotide sequence ID" value="NZ_JAWJZF010000393.1"/>
</dbReference>
<sequence>MAGVVAGVLVAVGVAGCGTFSTGDDRERAVEVAERVAPGQLEVVDTRSLFPQDNGAEVSFRIKGDADAVVRLRVNAEKDDCGGQSCDDRLTAALADARRRADGFRALRREFRACGYEVHGLSADGTGPWISARLGADTARTVVASVGECLDRWSRVRGDTAPASLAVKVAPPEVLDGLPDDPGRPTLMRLTAGKRLAALSRGTYHRVVFRGGPRGVDRDSGEVHLVQPFAERQRFAAAARTAAERWLRTENGAPDAVAGEYVGVWRLVPGRVDRVGGWVLFCDRPEGERPRCVGRHALAVTVGLDGALAADPRVFRDVRDAEGPLGLPTEEDGAPSYAWERGRGQAVSF</sequence>
<protein>
    <recommendedName>
        <fullName evidence="4">Lipoprotein</fullName>
    </recommendedName>
</protein>
<name>A0ABU4K9A9_9ACTN</name>
<evidence type="ECO:0000313" key="3">
    <source>
        <dbReference type="Proteomes" id="UP001278571"/>
    </source>
</evidence>
<evidence type="ECO:0000313" key="2">
    <source>
        <dbReference type="EMBL" id="MDX2294323.1"/>
    </source>
</evidence>
<dbReference type="NCBIfam" id="NF046121">
    <property type="entry name" value="lipo_SCO7460"/>
    <property type="match status" value="1"/>
</dbReference>
<evidence type="ECO:0000256" key="1">
    <source>
        <dbReference type="SAM" id="MobiDB-lite"/>
    </source>
</evidence>
<dbReference type="Proteomes" id="UP001278571">
    <property type="component" value="Unassembled WGS sequence"/>
</dbReference>
<evidence type="ECO:0008006" key="4">
    <source>
        <dbReference type="Google" id="ProtNLM"/>
    </source>
</evidence>
<dbReference type="EMBL" id="JAWJZF010000393">
    <property type="protein sequence ID" value="MDX2294323.1"/>
    <property type="molecule type" value="Genomic_DNA"/>
</dbReference>
<proteinExistence type="predicted"/>
<organism evidence="2 3">
    <name type="scientific">Streptomyces roseolus</name>
    <dbReference type="NCBI Taxonomy" id="67358"/>
    <lineage>
        <taxon>Bacteria</taxon>
        <taxon>Bacillati</taxon>
        <taxon>Actinomycetota</taxon>
        <taxon>Actinomycetes</taxon>
        <taxon>Kitasatosporales</taxon>
        <taxon>Streptomycetaceae</taxon>
        <taxon>Streptomyces</taxon>
    </lineage>
</organism>
<keyword evidence="3" id="KW-1185">Reference proteome</keyword>